<keyword evidence="3" id="KW-1185">Reference proteome</keyword>
<feature type="compositionally biased region" description="Polar residues" evidence="1">
    <location>
        <begin position="35"/>
        <end position="54"/>
    </location>
</feature>
<dbReference type="InterPro" id="IPR015943">
    <property type="entry name" value="WD40/YVTN_repeat-like_dom_sf"/>
</dbReference>
<feature type="region of interest" description="Disordered" evidence="1">
    <location>
        <begin position="143"/>
        <end position="202"/>
    </location>
</feature>
<dbReference type="PANTHER" id="PTHR47232:SF1">
    <property type="entry name" value="TRANSDUCIN FAMILY PROTEIN _ WD-40 REPEAT FAMILY PROTEIN"/>
    <property type="match status" value="1"/>
</dbReference>
<dbReference type="SUPFAM" id="SSF50978">
    <property type="entry name" value="WD40 repeat-like"/>
    <property type="match status" value="1"/>
</dbReference>
<gene>
    <name evidence="2" type="ORF">HPULCUR_009412</name>
</gene>
<dbReference type="SMART" id="SM00320">
    <property type="entry name" value="WD40"/>
    <property type="match status" value="3"/>
</dbReference>
<dbReference type="EMBL" id="BAABUJ010000031">
    <property type="protein sequence ID" value="GAA5803927.1"/>
    <property type="molecule type" value="Genomic_DNA"/>
</dbReference>
<feature type="region of interest" description="Disordered" evidence="1">
    <location>
        <begin position="35"/>
        <end position="88"/>
    </location>
</feature>
<evidence type="ECO:0000313" key="2">
    <source>
        <dbReference type="EMBL" id="GAA5803927.1"/>
    </source>
</evidence>
<feature type="compositionally biased region" description="Low complexity" evidence="1">
    <location>
        <begin position="63"/>
        <end position="74"/>
    </location>
</feature>
<protein>
    <recommendedName>
        <fullName evidence="4">WD40 repeat-like protein</fullName>
    </recommendedName>
</protein>
<name>A0ABP9YAE2_9FUNG</name>
<proteinExistence type="predicted"/>
<evidence type="ECO:0008006" key="4">
    <source>
        <dbReference type="Google" id="ProtNLM"/>
    </source>
</evidence>
<accession>A0ABP9YAE2</accession>
<comment type="caution">
    <text evidence="2">The sequence shown here is derived from an EMBL/GenBank/DDBJ whole genome shotgun (WGS) entry which is preliminary data.</text>
</comment>
<dbReference type="InterPro" id="IPR001680">
    <property type="entry name" value="WD40_rpt"/>
</dbReference>
<reference evidence="2 3" key="1">
    <citation type="submission" date="2024-04" db="EMBL/GenBank/DDBJ databases">
        <title>genome sequences of Mucor flavus KT1a and Helicostylum pulchrum KT1b strains isolation_sourced from the surface of a dry-aged beef.</title>
        <authorList>
            <person name="Toyotome T."/>
            <person name="Hosono M."/>
            <person name="Torimaru M."/>
            <person name="Fukuda K."/>
            <person name="Mikami N."/>
        </authorList>
    </citation>
    <scope>NUCLEOTIDE SEQUENCE [LARGE SCALE GENOMIC DNA]</scope>
    <source>
        <strain evidence="2 3">KT1b</strain>
    </source>
</reference>
<organism evidence="2 3">
    <name type="scientific">Helicostylum pulchrum</name>
    <dbReference type="NCBI Taxonomy" id="562976"/>
    <lineage>
        <taxon>Eukaryota</taxon>
        <taxon>Fungi</taxon>
        <taxon>Fungi incertae sedis</taxon>
        <taxon>Mucoromycota</taxon>
        <taxon>Mucoromycotina</taxon>
        <taxon>Mucoromycetes</taxon>
        <taxon>Mucorales</taxon>
        <taxon>Mucorineae</taxon>
        <taxon>Mucoraceae</taxon>
        <taxon>Helicostylum</taxon>
    </lineage>
</organism>
<evidence type="ECO:0000313" key="3">
    <source>
        <dbReference type="Proteomes" id="UP001476247"/>
    </source>
</evidence>
<feature type="compositionally biased region" description="Acidic residues" evidence="1">
    <location>
        <begin position="178"/>
        <end position="195"/>
    </location>
</feature>
<dbReference type="PANTHER" id="PTHR47232">
    <property type="entry name" value="TRANSDUCIN FAMILY PROTEIN / WD-40 REPEAT FAMILY PROTEIN"/>
    <property type="match status" value="1"/>
</dbReference>
<sequence>MSRDTLLPRSLFSASTFKLEPVEQTLESATMQMNRDNAELNNNTAQANDNSPSDENLHEDIDTSSSSDSSSSSSSDDDTSIQYPRQGTAQINQTISTLVIKLERQQLRQSRYIGKIKRLNRSIKKTSRLVGYHASLLSEMTAPPPVKDRIQSAKRSAPFDTDARARQRSRFTIHPDVEEAEEDEEKEEEEEDELDTVNQDPVAATPIMLATTRQRIVPKTPFPRIIPRPRRNHVEIAFGSMDKMDTIIVRHKQQELISTKKPRSLLYNIADNTLDRGINDLMITTSLDGELQFWNASEKRKIKTIGKDHLYDSWIDDICWATPKTLAFCPSQKSNEPLKLVHVVSVTKTNVEGRIQTLQNSPHENGVSVIGSLDTGSYSSPNSETCSFVTGGYDKSVYLWSLHRESPDDDFTMKGAHRLNIKHTSALYSFCYDKFKNVLFSGGSDERLTIFDLQSNTSIRELRLTQRVSQIIQSKANPNIILITTTNRSDQFAIYDQRIPGFDGIKLRFGQMEQETLSRFTRPDMHENGYTVCCGGQAVPKLNFWDLRYAGVHRCPSFSLETYAKTRILRSLFIPHQDTIATLSSSRSINWFDYSIKKDEIVKNLI</sequence>
<dbReference type="Gene3D" id="2.130.10.10">
    <property type="entry name" value="YVTN repeat-like/Quinoprotein amine dehydrogenase"/>
    <property type="match status" value="1"/>
</dbReference>
<dbReference type="Proteomes" id="UP001476247">
    <property type="component" value="Unassembled WGS sequence"/>
</dbReference>
<evidence type="ECO:0000256" key="1">
    <source>
        <dbReference type="SAM" id="MobiDB-lite"/>
    </source>
</evidence>
<dbReference type="InterPro" id="IPR036322">
    <property type="entry name" value="WD40_repeat_dom_sf"/>
</dbReference>